<evidence type="ECO:0000313" key="3">
    <source>
        <dbReference type="EMBL" id="CCD21276.1"/>
    </source>
</evidence>
<dbReference type="Gene3D" id="3.30.530.20">
    <property type="match status" value="1"/>
</dbReference>
<feature type="domain" description="EF-hand" evidence="2">
    <location>
        <begin position="376"/>
        <end position="411"/>
    </location>
</feature>
<dbReference type="InterPro" id="IPR002048">
    <property type="entry name" value="EF_hand_dom"/>
</dbReference>
<dbReference type="VEuPathDB" id="TriTrypDB:TvY486_0041850"/>
<dbReference type="InterPro" id="IPR011992">
    <property type="entry name" value="EF-hand-dom_pair"/>
</dbReference>
<evidence type="ECO:0000259" key="2">
    <source>
        <dbReference type="PROSITE" id="PS50222"/>
    </source>
</evidence>
<dbReference type="EMBL" id="CAEX01007368">
    <property type="protein sequence ID" value="CCD21276.1"/>
    <property type="molecule type" value="Genomic_DNA"/>
</dbReference>
<dbReference type="PROSITE" id="PS50222">
    <property type="entry name" value="EF_HAND_2"/>
    <property type="match status" value="1"/>
</dbReference>
<accession>F9WUM7</accession>
<dbReference type="Proteomes" id="UP000009027">
    <property type="component" value="Unassembled WGS sequence"/>
</dbReference>
<dbReference type="AlphaFoldDB" id="F9WUM7"/>
<organism evidence="3 4">
    <name type="scientific">Trypanosoma vivax (strain Y486)</name>
    <dbReference type="NCBI Taxonomy" id="1055687"/>
    <lineage>
        <taxon>Eukaryota</taxon>
        <taxon>Discoba</taxon>
        <taxon>Euglenozoa</taxon>
        <taxon>Kinetoplastea</taxon>
        <taxon>Metakinetoplastina</taxon>
        <taxon>Trypanosomatida</taxon>
        <taxon>Trypanosomatidae</taxon>
        <taxon>Trypanosoma</taxon>
        <taxon>Duttonella</taxon>
    </lineage>
</organism>
<dbReference type="GO" id="GO:0005509">
    <property type="term" value="F:calcium ion binding"/>
    <property type="evidence" value="ECO:0007669"/>
    <property type="project" value="InterPro"/>
</dbReference>
<keyword evidence="4" id="KW-1185">Reference proteome</keyword>
<sequence length="539" mass="60333">MSCCVMENVLNPTQIGAVRRLTLAFPTVEGKILRERLAAVEDEEFRMTTRMEYIPCDPHDIQRSALGREGSMVLKQATSEIVVNSVTTNPNKCFVEITVRFEVNVERPPESSHRTRDEIKFLDIKRFWQLYSERTVKAAEEYLLSFAIPEVKPPIITKTEKDYFDVEQKLCEWSVDNSPFLPRADVLQTLERALNSWGYIRREIKHQELINIRLEKDFAGAKAVAATAAAVAAAAAASDTCPTSPFTQFHEGSFGAASLNNMVKTTHSTVPSVICRQGTNAPLHVPDFEKNASCASGSVRSPKEFLPALVPEKKAEAEELPHRPFFTRGGGRALSVPSSETGERVEKNTQSPQQPMVLRRISYSVLRDMISERGVIDDAHAQELFNMLDVYNRGFITEQEVISIIAHIDPLGLYEDKDGTLQVLAASREALGKEIHGIGMHNFSASDESPYSVATTEGRNSSINALSLPSSTDTRDPVAGKYSALQALVIRHEKQKRKLFEEAVKQRAAELIGKYAYRTRGRLHFDEFCLMMIHILKEC</sequence>
<dbReference type="SUPFAM" id="SSF47473">
    <property type="entry name" value="EF-hand"/>
    <property type="match status" value="1"/>
</dbReference>
<reference evidence="3 4" key="1">
    <citation type="journal article" date="2012" name="Proc. Natl. Acad. Sci. U.S.A.">
        <title>Antigenic diversity is generated by distinct evolutionary mechanisms in African trypanosome species.</title>
        <authorList>
            <person name="Jackson A.P."/>
            <person name="Berry A."/>
            <person name="Aslett M."/>
            <person name="Allison H.C."/>
            <person name="Burton P."/>
            <person name="Vavrova-Anderson J."/>
            <person name="Brown R."/>
            <person name="Browne H."/>
            <person name="Corton N."/>
            <person name="Hauser H."/>
            <person name="Gamble J."/>
            <person name="Gilderthorp R."/>
            <person name="Marcello L."/>
            <person name="McQuillan J."/>
            <person name="Otto T.D."/>
            <person name="Quail M.A."/>
            <person name="Sanders M.J."/>
            <person name="van Tonder A."/>
            <person name="Ginger M.L."/>
            <person name="Field M.C."/>
            <person name="Barry J.D."/>
            <person name="Hertz-Fowler C."/>
            <person name="Berriman M."/>
        </authorList>
    </citation>
    <scope>NUCLEOTIDE SEQUENCE</scope>
    <source>
        <strain evidence="3 4">Y486</strain>
    </source>
</reference>
<proteinExistence type="predicted"/>
<evidence type="ECO:0000313" key="4">
    <source>
        <dbReference type="Proteomes" id="UP000009027"/>
    </source>
</evidence>
<name>F9WUM7_TRYVY</name>
<evidence type="ECO:0000256" key="1">
    <source>
        <dbReference type="SAM" id="MobiDB-lite"/>
    </source>
</evidence>
<gene>
    <name evidence="3" type="ORF">TvY486_0041850</name>
</gene>
<protein>
    <recommendedName>
        <fullName evidence="2">EF-hand domain-containing protein</fullName>
    </recommendedName>
</protein>
<dbReference type="InterPro" id="IPR023393">
    <property type="entry name" value="START-like_dom_sf"/>
</dbReference>
<feature type="region of interest" description="Disordered" evidence="1">
    <location>
        <begin position="323"/>
        <end position="353"/>
    </location>
</feature>